<organism evidence="1 2">
    <name type="scientific">Mycena rosella</name>
    <name type="common">Pink bonnet</name>
    <name type="synonym">Agaricus rosellus</name>
    <dbReference type="NCBI Taxonomy" id="1033263"/>
    <lineage>
        <taxon>Eukaryota</taxon>
        <taxon>Fungi</taxon>
        <taxon>Dikarya</taxon>
        <taxon>Basidiomycota</taxon>
        <taxon>Agaricomycotina</taxon>
        <taxon>Agaricomycetes</taxon>
        <taxon>Agaricomycetidae</taxon>
        <taxon>Agaricales</taxon>
        <taxon>Marasmiineae</taxon>
        <taxon>Mycenaceae</taxon>
        <taxon>Mycena</taxon>
    </lineage>
</organism>
<evidence type="ECO:0000313" key="1">
    <source>
        <dbReference type="EMBL" id="KAJ7670297.1"/>
    </source>
</evidence>
<accession>A0AAD7CYH1</accession>
<dbReference type="Proteomes" id="UP001221757">
    <property type="component" value="Unassembled WGS sequence"/>
</dbReference>
<comment type="caution">
    <text evidence="1">The sequence shown here is derived from an EMBL/GenBank/DDBJ whole genome shotgun (WGS) entry which is preliminary data.</text>
</comment>
<keyword evidence="2" id="KW-1185">Reference proteome</keyword>
<gene>
    <name evidence="1" type="ORF">B0H17DRAFT_1141888</name>
</gene>
<protein>
    <submittedName>
        <fullName evidence="1">Uncharacterized protein</fullName>
    </submittedName>
</protein>
<proteinExistence type="predicted"/>
<dbReference type="AlphaFoldDB" id="A0AAD7CYH1"/>
<evidence type="ECO:0000313" key="2">
    <source>
        <dbReference type="Proteomes" id="UP001221757"/>
    </source>
</evidence>
<dbReference type="EMBL" id="JARKIE010000182">
    <property type="protein sequence ID" value="KAJ7670297.1"/>
    <property type="molecule type" value="Genomic_DNA"/>
</dbReference>
<sequence>MTQIARLFKVKTHVRERSGGQKQMMKRAISRKTASSAASHLHHHGSCRTCGYIRDGRVPKVKDGRNTASETAAFSDVICGMSYSGVRRMIKTVRFHSLSSCLRWRPFAHMCGTDGVVVNGVLGITNSAKKGERPNFLIFGDIERQTGNLIYPKRPAFDLAVELEQDIGLSYDCQLLNLAGALQAQDRPYNFTCGQLILTTDIEFDVPIGCIFLGWVILKIFNECQDGYDEIYELSIAGEVATVTIY</sequence>
<name>A0AAD7CYH1_MYCRO</name>
<reference evidence="1" key="1">
    <citation type="submission" date="2023-03" db="EMBL/GenBank/DDBJ databases">
        <title>Massive genome expansion in bonnet fungi (Mycena s.s.) driven by repeated elements and novel gene families across ecological guilds.</title>
        <authorList>
            <consortium name="Lawrence Berkeley National Laboratory"/>
            <person name="Harder C.B."/>
            <person name="Miyauchi S."/>
            <person name="Viragh M."/>
            <person name="Kuo A."/>
            <person name="Thoen E."/>
            <person name="Andreopoulos B."/>
            <person name="Lu D."/>
            <person name="Skrede I."/>
            <person name="Drula E."/>
            <person name="Henrissat B."/>
            <person name="Morin E."/>
            <person name="Kohler A."/>
            <person name="Barry K."/>
            <person name="LaButti K."/>
            <person name="Morin E."/>
            <person name="Salamov A."/>
            <person name="Lipzen A."/>
            <person name="Mereny Z."/>
            <person name="Hegedus B."/>
            <person name="Baldrian P."/>
            <person name="Stursova M."/>
            <person name="Weitz H."/>
            <person name="Taylor A."/>
            <person name="Grigoriev I.V."/>
            <person name="Nagy L.G."/>
            <person name="Martin F."/>
            <person name="Kauserud H."/>
        </authorList>
    </citation>
    <scope>NUCLEOTIDE SEQUENCE</scope>
    <source>
        <strain evidence="1">CBHHK067</strain>
    </source>
</reference>